<reference evidence="2 3" key="1">
    <citation type="submission" date="2024-11" db="EMBL/GenBank/DDBJ databases">
        <title>A near-complete genome assembly of Cinchona calisaya.</title>
        <authorList>
            <person name="Lian D.C."/>
            <person name="Zhao X.W."/>
            <person name="Wei L."/>
        </authorList>
    </citation>
    <scope>NUCLEOTIDE SEQUENCE [LARGE SCALE GENOMIC DNA]</scope>
    <source>
        <tissue evidence="2">Nenye</tissue>
    </source>
</reference>
<protein>
    <submittedName>
        <fullName evidence="2">Uncharacterized protein</fullName>
    </submittedName>
</protein>
<sequence length="87" mass="9277">MIQTMKQSRKVQQDGSVQSNHLGLNPSKFQPFTWKGNNYITLSSLQIAAGGATTSRGNCQEAGHVLVTTISSSRAPGQKNEDGSKNG</sequence>
<name>A0ABD2ZF73_9GENT</name>
<evidence type="ECO:0000313" key="2">
    <source>
        <dbReference type="EMBL" id="KAL3517042.1"/>
    </source>
</evidence>
<keyword evidence="3" id="KW-1185">Reference proteome</keyword>
<evidence type="ECO:0000256" key="1">
    <source>
        <dbReference type="SAM" id="MobiDB-lite"/>
    </source>
</evidence>
<feature type="compositionally biased region" description="Polar residues" evidence="1">
    <location>
        <begin position="13"/>
        <end position="28"/>
    </location>
</feature>
<accession>A0ABD2ZF73</accession>
<dbReference type="AlphaFoldDB" id="A0ABD2ZF73"/>
<organism evidence="2 3">
    <name type="scientific">Cinchona calisaya</name>
    <dbReference type="NCBI Taxonomy" id="153742"/>
    <lineage>
        <taxon>Eukaryota</taxon>
        <taxon>Viridiplantae</taxon>
        <taxon>Streptophyta</taxon>
        <taxon>Embryophyta</taxon>
        <taxon>Tracheophyta</taxon>
        <taxon>Spermatophyta</taxon>
        <taxon>Magnoliopsida</taxon>
        <taxon>eudicotyledons</taxon>
        <taxon>Gunneridae</taxon>
        <taxon>Pentapetalae</taxon>
        <taxon>asterids</taxon>
        <taxon>lamiids</taxon>
        <taxon>Gentianales</taxon>
        <taxon>Rubiaceae</taxon>
        <taxon>Cinchonoideae</taxon>
        <taxon>Cinchoneae</taxon>
        <taxon>Cinchona</taxon>
    </lineage>
</organism>
<feature type="region of interest" description="Disordered" evidence="1">
    <location>
        <begin position="1"/>
        <end position="28"/>
    </location>
</feature>
<proteinExistence type="predicted"/>
<gene>
    <name evidence="2" type="ORF">ACH5RR_023944</name>
</gene>
<comment type="caution">
    <text evidence="2">The sequence shown here is derived from an EMBL/GenBank/DDBJ whole genome shotgun (WGS) entry which is preliminary data.</text>
</comment>
<dbReference type="Proteomes" id="UP001630127">
    <property type="component" value="Unassembled WGS sequence"/>
</dbReference>
<dbReference type="EMBL" id="JBJUIK010000010">
    <property type="protein sequence ID" value="KAL3517042.1"/>
    <property type="molecule type" value="Genomic_DNA"/>
</dbReference>
<evidence type="ECO:0000313" key="3">
    <source>
        <dbReference type="Proteomes" id="UP001630127"/>
    </source>
</evidence>